<sequence>MLRLLSGEVYVTHSAAENRVVQFALRRLNSVDHALITICHNLRQKIFQRAEVMSRRGVGNIRTPGAFP</sequence>
<evidence type="ECO:0000313" key="2">
    <source>
        <dbReference type="Proteomes" id="UP000281514"/>
    </source>
</evidence>
<reference evidence="1 2" key="1">
    <citation type="submission" date="2018-08" db="EMBL/GenBank/DDBJ databases">
        <title>Recombination of ecologically and evolutionarily significant loci maintains genetic cohesion in the Pseudomonas syringae species complex.</title>
        <authorList>
            <person name="Dillon M."/>
            <person name="Thakur S."/>
            <person name="Almeida R.N.D."/>
            <person name="Weir B.S."/>
            <person name="Guttman D.S."/>
        </authorList>
    </citation>
    <scope>NUCLEOTIDE SEQUENCE [LARGE SCALE GENOMIC DNA]</scope>
    <source>
        <strain evidence="1 2">ICMP 9749</strain>
    </source>
</reference>
<dbReference type="Proteomes" id="UP000281514">
    <property type="component" value="Unassembled WGS sequence"/>
</dbReference>
<dbReference type="AlphaFoldDB" id="A0A3M5UA50"/>
<dbReference type="EMBL" id="RBTX01000001">
    <property type="protein sequence ID" value="RMU42108.1"/>
    <property type="molecule type" value="Genomic_DNA"/>
</dbReference>
<gene>
    <name evidence="1" type="ORF">ALP32_200414</name>
</gene>
<evidence type="ECO:0000313" key="1">
    <source>
        <dbReference type="EMBL" id="RMU42108.1"/>
    </source>
</evidence>
<comment type="caution">
    <text evidence="1">The sequence shown here is derived from an EMBL/GenBank/DDBJ whole genome shotgun (WGS) entry which is preliminary data.</text>
</comment>
<name>A0A3M5UA50_9PSED</name>
<accession>A0A3M5UA50</accession>
<protein>
    <submittedName>
        <fullName evidence="1">Uncharacterized protein</fullName>
    </submittedName>
</protein>
<proteinExistence type="predicted"/>
<organism evidence="1 2">
    <name type="scientific">Pseudomonas avellanae</name>
    <dbReference type="NCBI Taxonomy" id="46257"/>
    <lineage>
        <taxon>Bacteria</taxon>
        <taxon>Pseudomonadati</taxon>
        <taxon>Pseudomonadota</taxon>
        <taxon>Gammaproteobacteria</taxon>
        <taxon>Pseudomonadales</taxon>
        <taxon>Pseudomonadaceae</taxon>
        <taxon>Pseudomonas</taxon>
    </lineage>
</organism>